<dbReference type="SUPFAM" id="SSF53474">
    <property type="entry name" value="alpha/beta-Hydrolases"/>
    <property type="match status" value="1"/>
</dbReference>
<dbReference type="InterPro" id="IPR000873">
    <property type="entry name" value="AMP-dep_synth/lig_dom"/>
</dbReference>
<dbReference type="InterPro" id="IPR023213">
    <property type="entry name" value="CAT-like_dom_sf"/>
</dbReference>
<feature type="region of interest" description="Disordered" evidence="4">
    <location>
        <begin position="3177"/>
        <end position="3197"/>
    </location>
</feature>
<dbReference type="InterPro" id="IPR020845">
    <property type="entry name" value="AMP-binding_CS"/>
</dbReference>
<dbReference type="Gene3D" id="3.30.559.10">
    <property type="entry name" value="Chloramphenicol acetyltransferase-like domain"/>
    <property type="match status" value="3"/>
</dbReference>
<feature type="compositionally biased region" description="Basic residues" evidence="4">
    <location>
        <begin position="1368"/>
        <end position="1381"/>
    </location>
</feature>
<dbReference type="SUPFAM" id="SSF52777">
    <property type="entry name" value="CoA-dependent acyltransferases"/>
    <property type="match status" value="6"/>
</dbReference>
<dbReference type="Gene3D" id="3.30.559.30">
    <property type="entry name" value="Nonribosomal peptide synthetase, condensation domain"/>
    <property type="match status" value="3"/>
</dbReference>
<accession>A0ABW1F3J3</accession>
<protein>
    <submittedName>
        <fullName evidence="6">Amino acid adenylation domain-containing protein</fullName>
    </submittedName>
</protein>
<gene>
    <name evidence="6" type="ORF">ACFP0N_28655</name>
</gene>
<evidence type="ECO:0000256" key="1">
    <source>
        <dbReference type="ARBA" id="ARBA00001957"/>
    </source>
</evidence>
<dbReference type="Pfam" id="PF00550">
    <property type="entry name" value="PP-binding"/>
    <property type="match status" value="3"/>
</dbReference>
<dbReference type="PROSITE" id="PS50075">
    <property type="entry name" value="CARRIER"/>
    <property type="match status" value="3"/>
</dbReference>
<feature type="region of interest" description="Disordered" evidence="4">
    <location>
        <begin position="276"/>
        <end position="303"/>
    </location>
</feature>
<feature type="domain" description="Carrier" evidence="5">
    <location>
        <begin position="2125"/>
        <end position="2200"/>
    </location>
</feature>
<dbReference type="Gene3D" id="2.30.38.10">
    <property type="entry name" value="Luciferase, Domain 3"/>
    <property type="match status" value="3"/>
</dbReference>
<evidence type="ECO:0000256" key="2">
    <source>
        <dbReference type="ARBA" id="ARBA00022450"/>
    </source>
</evidence>
<dbReference type="PROSITE" id="PS00012">
    <property type="entry name" value="PHOSPHOPANTETHEINE"/>
    <property type="match status" value="3"/>
</dbReference>
<evidence type="ECO:0000313" key="6">
    <source>
        <dbReference type="EMBL" id="MFC5888946.1"/>
    </source>
</evidence>
<keyword evidence="3" id="KW-0597">Phosphoprotein</keyword>
<dbReference type="Pfam" id="PF13193">
    <property type="entry name" value="AMP-binding_C"/>
    <property type="match status" value="3"/>
</dbReference>
<dbReference type="InterPro" id="IPR036736">
    <property type="entry name" value="ACP-like_sf"/>
</dbReference>
<dbReference type="EMBL" id="JBHSOD010000048">
    <property type="protein sequence ID" value="MFC5888946.1"/>
    <property type="molecule type" value="Genomic_DNA"/>
</dbReference>
<comment type="cofactor">
    <cofactor evidence="1">
        <name>pantetheine 4'-phosphate</name>
        <dbReference type="ChEBI" id="CHEBI:47942"/>
    </cofactor>
</comment>
<dbReference type="CDD" id="cd19531">
    <property type="entry name" value="LCL_NRPS-like"/>
    <property type="match status" value="1"/>
</dbReference>
<dbReference type="Gene3D" id="1.10.1200.10">
    <property type="entry name" value="ACP-like"/>
    <property type="match status" value="2"/>
</dbReference>
<comment type="caution">
    <text evidence="6">The sequence shown here is derived from an EMBL/GenBank/DDBJ whole genome shotgun (WGS) entry which is preliminary data.</text>
</comment>
<evidence type="ECO:0000313" key="7">
    <source>
        <dbReference type="Proteomes" id="UP001596067"/>
    </source>
</evidence>
<proteinExistence type="predicted"/>
<dbReference type="SUPFAM" id="SSF56801">
    <property type="entry name" value="Acetyl-CoA synthetase-like"/>
    <property type="match status" value="3"/>
</dbReference>
<dbReference type="InterPro" id="IPR001031">
    <property type="entry name" value="Thioesterase"/>
</dbReference>
<dbReference type="InterPro" id="IPR029058">
    <property type="entry name" value="AB_hydrolase_fold"/>
</dbReference>
<evidence type="ECO:0000256" key="3">
    <source>
        <dbReference type="ARBA" id="ARBA00022553"/>
    </source>
</evidence>
<dbReference type="CDD" id="cd05930">
    <property type="entry name" value="A_NRPS"/>
    <property type="match status" value="2"/>
</dbReference>
<dbReference type="RefSeq" id="WP_380236563.1">
    <property type="nucleotide sequence ID" value="NZ_JBHSOD010000048.1"/>
</dbReference>
<dbReference type="InterPro" id="IPR025110">
    <property type="entry name" value="AMP-bd_C"/>
</dbReference>
<feature type="compositionally biased region" description="Basic residues" evidence="4">
    <location>
        <begin position="2437"/>
        <end position="2450"/>
    </location>
</feature>
<dbReference type="NCBIfam" id="TIGR01733">
    <property type="entry name" value="AA-adenyl-dom"/>
    <property type="match status" value="3"/>
</dbReference>
<dbReference type="PROSITE" id="PS00455">
    <property type="entry name" value="AMP_BINDING"/>
    <property type="match status" value="3"/>
</dbReference>
<dbReference type="CDD" id="cd19540">
    <property type="entry name" value="LCL_NRPS-like"/>
    <property type="match status" value="2"/>
</dbReference>
<dbReference type="Gene3D" id="3.40.50.1820">
    <property type="entry name" value="alpha/beta hydrolase"/>
    <property type="match status" value="1"/>
</dbReference>
<dbReference type="CDD" id="cd12117">
    <property type="entry name" value="A_NRPS_Srf_like"/>
    <property type="match status" value="1"/>
</dbReference>
<dbReference type="InterPro" id="IPR001242">
    <property type="entry name" value="Condensation_dom"/>
</dbReference>
<dbReference type="PANTHER" id="PTHR45527:SF1">
    <property type="entry name" value="FATTY ACID SYNTHASE"/>
    <property type="match status" value="1"/>
</dbReference>
<evidence type="ECO:0000256" key="4">
    <source>
        <dbReference type="SAM" id="MobiDB-lite"/>
    </source>
</evidence>
<dbReference type="PANTHER" id="PTHR45527">
    <property type="entry name" value="NONRIBOSOMAL PEPTIDE SYNTHETASE"/>
    <property type="match status" value="1"/>
</dbReference>
<dbReference type="Pfam" id="PF00668">
    <property type="entry name" value="Condensation"/>
    <property type="match status" value="3"/>
</dbReference>
<evidence type="ECO:0000259" key="5">
    <source>
        <dbReference type="PROSITE" id="PS50075"/>
    </source>
</evidence>
<dbReference type="Proteomes" id="UP001596067">
    <property type="component" value="Unassembled WGS sequence"/>
</dbReference>
<dbReference type="InterPro" id="IPR006162">
    <property type="entry name" value="Ppantetheine_attach_site"/>
</dbReference>
<feature type="region of interest" description="Disordered" evidence="4">
    <location>
        <begin position="1"/>
        <end position="22"/>
    </location>
</feature>
<dbReference type="InterPro" id="IPR010071">
    <property type="entry name" value="AA_adenyl_dom"/>
</dbReference>
<dbReference type="Pfam" id="PF00975">
    <property type="entry name" value="Thioesterase"/>
    <property type="match status" value="1"/>
</dbReference>
<dbReference type="InterPro" id="IPR020806">
    <property type="entry name" value="PKS_PP-bd"/>
</dbReference>
<keyword evidence="7" id="KW-1185">Reference proteome</keyword>
<organism evidence="6 7">
    <name type="scientific">Kitasatospora aburaviensis</name>
    <dbReference type="NCBI Taxonomy" id="67265"/>
    <lineage>
        <taxon>Bacteria</taxon>
        <taxon>Bacillati</taxon>
        <taxon>Actinomycetota</taxon>
        <taxon>Actinomycetes</taxon>
        <taxon>Kitasatosporales</taxon>
        <taxon>Streptomycetaceae</taxon>
        <taxon>Kitasatospora</taxon>
    </lineage>
</organism>
<dbReference type="Gene3D" id="3.30.300.30">
    <property type="match status" value="3"/>
</dbReference>
<dbReference type="SUPFAM" id="SSF47336">
    <property type="entry name" value="ACP-like"/>
    <property type="match status" value="3"/>
</dbReference>
<reference evidence="7" key="1">
    <citation type="journal article" date="2019" name="Int. J. Syst. Evol. Microbiol.">
        <title>The Global Catalogue of Microorganisms (GCM) 10K type strain sequencing project: providing services to taxonomists for standard genome sequencing and annotation.</title>
        <authorList>
            <consortium name="The Broad Institute Genomics Platform"/>
            <consortium name="The Broad Institute Genome Sequencing Center for Infectious Disease"/>
            <person name="Wu L."/>
            <person name="Ma J."/>
        </authorList>
    </citation>
    <scope>NUCLEOTIDE SEQUENCE [LARGE SCALE GENOMIC DNA]</scope>
    <source>
        <strain evidence="7">CGMCC 4.1469</strain>
    </source>
</reference>
<feature type="domain" description="Carrier" evidence="5">
    <location>
        <begin position="1056"/>
        <end position="1132"/>
    </location>
</feature>
<keyword evidence="2" id="KW-0596">Phosphopantetheine</keyword>
<dbReference type="SMART" id="SM00823">
    <property type="entry name" value="PKS_PP"/>
    <property type="match status" value="3"/>
</dbReference>
<dbReference type="Pfam" id="PF00501">
    <property type="entry name" value="AMP-binding"/>
    <property type="match status" value="3"/>
</dbReference>
<dbReference type="Gene3D" id="3.40.50.980">
    <property type="match status" value="6"/>
</dbReference>
<sequence length="3549" mass="380432">MSTTQSATAASSSGRAAEATASAAAAAAGAVGSAADTARRIAELSPDQRARLEARLRERLARRPAATAGVPRRTPGAPVPLSFAQEQIWLAQQLAPESAAYNVPMAVACTGPLDAGRLARAFRTVISRHEVLRTTFAAGPDGSPVQLVHEQDGFELPVTDLRSTADAGARVRERLAEEAHTPFDLASGPLLRAALLRTGEQEHALLLTVHHIAVDAWSVNVLLGEVEAAYRQADGPAGAELPPLPVQYGDFAAWQRGRLDGAAYRESLDYWQQRLSGLTDTPPPATATGRPEDGPGAGSHSLELPADVTAGLRALAARHRTTLFTVALAALQTLLHRYGCGEDPVVATPVGGRERTELEGLVGCFVNTLLLRGDVSGEPTFADLLDRAAEATRRDFQHQEVPFEQLAARLRAGSPEGLARTMLVLDQAAPGGAPGPAGPAAGPGELVLRPLDGTGPADAKRDLTFTVSETGDTLVLTLVHRTDRYEERSAERLLAHYATLLREACADPHRAVGRLPLLTAAERALVLDGWNATALEVPAGTFHGRFAEQAARTPQAVAVVGADGTHRYAELDRLANRLAHHLRGLGVGAETPVGICLERGTWTVVALLAVLKAGGCYVPIDPAQPQERMAMMLADTAAPVVVTRAGSAGRLPAGVQAVVVEELALDALPDTAPAVAVDPGQAAYVLFTSGSTGRPKGVVVEHRQVLNYRTAVVSALALAPEAGYAMVQPFTFDSCVTVLSAALLGGGTLHMVDADTASDGRRLAAYFAEHSIDYLKISPSHLAALEGPGAEHRVLPNRGLILGGEGSTSTFVRELLGRAECEVLNHYGPTETTVGVTTHHPRAEELAATPTVPIGRPLGNVRAYVLDGRGEPVPVGVPGELFIGGAQVTRGYLGRPGLTAERFVPDPFGEPGARLYRTGDLTRRLPSGHLRPEDGGGAIEFLGRLDDQVKIRGFRIELGEVEAALAALEPVAAAAAVVREDRPGDRQLVGYLVPAPGAEVEPAALRTELAKTLPGYMVPSALVVLDALPLTAHNKLDRRALPAPPRQEAAPGAGRAARDEREAALCRIFAEVLGTDREPGIDEDFFDLGGHSLLAMRLVAAVRTELDAELGIRDLFEAPTVAELAERLAGAAPAAALPPLVRAERPDVLPLSFAQRRLWFLNRMERGASAYAMPVVLRLTEAVDTSALQAALDDVVERHETLRTLFPETDGEPHQDIRPATHRLIPLHLHTTTDETEARTRIAELASTPFDLTTQLPLRATLFTLTPHHHLLTLVLHHIAGDGWSMQPLTHDLTTAYHAHTTGHTPNWPQLPIQYADYTLWQHHHLGNPDTPHTPLHTQLTHWTNHLTNLPDTIPLPTDHPRPTNPTHHARTHTTHTHPTTHHQLTTHAHTHHATLFHTLHAALATLLTRNGAGTDLPIGTPTAGRTHPHLDHLIGFFVNTLVLRTNTTGNPTHTQLLHHTRDLNITALTHQDLPFERLVEALNPTRTPHHHPLFQTILTLNNTTTGTDGWASAAPVGPEEESGRTAKFDLSFTVTEQHTPDGTPDGLTVTIEYAADLFEPATVERLADQFQRILQSAAEHPDTPIHDIDLLGEAGRAELAALATGDAHPLPAAALPELFAAQVARTPDATAVACGTDTLSYTELDTATDRLARHLTALGAGAESRVALLQQRSTALVVSTLAVVRAGSAYVPLSESWPAERMELVLADTGAELLLVDAATRDLPFVRARAAAGVRVVDVSLPLPDAPARAVPVRPCPAVQPERLAYVMYTSGSTGTPKGVAVTHADVAALAADHWWQQDGHHRRVLFHSPHAFDAATYELWVPLLSGGQVVVAPAGELDAERIGRLVTEHRITALWLTAGLFRLLAEDAPESLAGVREVLTGGDVVPAAAVRRVLDVHPGLRVVDGYGPTETTVFATRHPMAAGDELGSAVPIGRPLDNMRVQVLDAGLRQVPVGVPGELFIAGAGLARGYLGRPGATAERFLPDPFGEPGSRMYRTGDLGRWNPHGTLDFLGRTDDQIKLRGFRIEPAEIEAHFTARPDIAQAAVLLREDNPGDQRLVAYLVPAGDAVPDLAELRATAAARLPSYLVPSAVVLLDTLPLTPNGKLDRRALPAPVTSAGTTRRAPRTPREEVLCGLFAATLNTEAVGIDDNFFDLGGHSLLAMRLVAAVRTELDAELGVRDLFEAPTVATLAERLEQAGPATALPPLVRAERPERIPLSSAQSRLWFLNRMEETERASYNIPVVLRLTEAVDTAALQAALDDVVERHETLRTLFPETDGEPHQDIRPATHRLIPLHLHTTTDETEARTRIAELASTPFDLTTQLPLRATLFTLTPHHHLLTLVLHHIAGDGWSMQPLTHDLTTAYHAHTTGHTPNWPQLPIQYADYTLWQHHHLGNPDTPHTPLHTQLTHWTNHLTNLPDTIPLPTDHPRPTNPTHHARTHTTHTHPTTHHQLTTHAHTHHATLFHTLHAALATLLTRNGAGTDLPIGTPTAGRTHPHLDHLIGFFVNTLVLRTNTTGNPTHTQLLHHTRDLNITALTHQDLPFERLVEALNPTRTPHHHPLFQTILTLNNTTTGTDGWASAAPVGPEEESGRTAKFDLSFTVTEQHTPDGTPDGLTVTIEYAADLFEPATVERLADQFQRILQSAAEHPDTPIHDIDLFTEQERRALFTDWNGPTRELPGRTLPELFATQVARTPDATAVVSGTDTLSYTELDTAANRLARHLVARGAGPERLVALAVPRSVETLVAVLAVLKSGAAYLPVDLTHPAERIAYTLADARPLCVLTTTEAAAHLPATGHPHLLLDAPDTAAALAALPAHDLTDADRSAPLSLRNPAYVIYTSGSTGRPKGVVVEHHSLDAYLAWAREAYGSVAGRALVHSPVSFDLTVTGLFAPLTSGGTVQLIELDDEAPAAGEFDRPTFVKATPSHLALLTALPERFSPSEQLVLGGESLMGEVLDEWRRRHPGATVINEYGPTETTVGCTEFRIEPGDSAPSGVITIGRPIWNTRMYVLDEALRAVPIGVGGELHIAGDLVTRGYLGRPALTAERFLPDPFGAPGSRMYRTGDLGRWNPDAQGEGRLEFLGRTDDQIKLRGFRIEPAEIETHFTTRPDITQAAVLLREDNPGDPRLVAYLVPTGDAVPDLAELRATAAAELPAHLVPSAVVLLDTLPLTPNGKLDRRALPAPATTTGGAGRAPRTPREEVLCGLFATTLNTGTVGIDDNFFDLGGHSLLAARLTARIRDELGVRIGLRALFETPTVALLAERIDGEGGTGSSDGLGRLLPLRTGGSRPPLFAVHPGGGLGWCYSGLVRHLDRDRPLFALQARGLDGDGELPGSVPEMAADYLQLIREVQPSGPYHLLGWSFGGTVAHELARQLQAAGEEVALLAMLDSHPTGRFRHAGRPSDAEILSLALDGLDLDEPGALVPAAPAGDGDALGDGLPTAEAVLELLRARGSVLAGLDPAALHRLVKVTANNIALARGERPGRYRGRVLFFEALPGRGSDGTPLTELWTEHVDGPIENHPLDIPHSRFTTPEALDVIGPVLAAHLR</sequence>
<feature type="domain" description="Carrier" evidence="5">
    <location>
        <begin position="3195"/>
        <end position="3270"/>
    </location>
</feature>
<name>A0ABW1F3J3_9ACTN</name>
<feature type="region of interest" description="Disordered" evidence="4">
    <location>
        <begin position="1357"/>
        <end position="1391"/>
    </location>
</feature>
<dbReference type="InterPro" id="IPR009081">
    <property type="entry name" value="PP-bd_ACP"/>
</dbReference>
<feature type="region of interest" description="Disordered" evidence="4">
    <location>
        <begin position="2425"/>
        <end position="2460"/>
    </location>
</feature>
<dbReference type="NCBIfam" id="NF003417">
    <property type="entry name" value="PRK04813.1"/>
    <property type="match status" value="3"/>
</dbReference>
<dbReference type="InterPro" id="IPR045851">
    <property type="entry name" value="AMP-bd_C_sf"/>
</dbReference>